<evidence type="ECO:0000313" key="5">
    <source>
        <dbReference type="Proteomes" id="UP000041254"/>
    </source>
</evidence>
<feature type="region of interest" description="Disordered" evidence="3">
    <location>
        <begin position="46"/>
        <end position="68"/>
    </location>
</feature>
<accession>A0A0G4EXP3</accession>
<keyword evidence="1" id="KW-0677">Repeat</keyword>
<protein>
    <recommendedName>
        <fullName evidence="6">Pentacotripeptide-repeat region of PRORP domain-containing protein</fullName>
    </recommendedName>
</protein>
<dbReference type="Proteomes" id="UP000041254">
    <property type="component" value="Unassembled WGS sequence"/>
</dbReference>
<organism evidence="4 5">
    <name type="scientific">Vitrella brassicaformis (strain CCMP3155)</name>
    <dbReference type="NCBI Taxonomy" id="1169540"/>
    <lineage>
        <taxon>Eukaryota</taxon>
        <taxon>Sar</taxon>
        <taxon>Alveolata</taxon>
        <taxon>Colpodellida</taxon>
        <taxon>Vitrellaceae</taxon>
        <taxon>Vitrella</taxon>
    </lineage>
</organism>
<evidence type="ECO:0000256" key="1">
    <source>
        <dbReference type="ARBA" id="ARBA00022737"/>
    </source>
</evidence>
<dbReference type="PhylomeDB" id="A0A0G4EXP3"/>
<sequence length="919" mass="100718">MRHPPPPLLHPSHSAPLPLPLSGAGLLEPSAQASLHSLLHRLKHLTHQSRSSAAKARRHGVTSGFHREANNSVEEARDIFVRVEEVLGFSGHPGSFTPLKADEWDVIVCAASRLLGWRGALMWLERMRRHSLAQRPSSTACNAVMGALSRSKRAGEALELLSRMDKEGVDTDCWTYSAALGACSWCWEGVELYDRLRAEGVQMDVFCCNSALAACRHLALPDKAAEILQDMKASGVRPDAGSYKLAIHSLHSLLERSTPDNTPTDHSLSARALALYSDFQRQLNDGPCPQVLSATMRVLLKEGQWREVLLLLDDSCRAGCGEGEGGVDLAIVNIGLGACAMGRDMGKANDILEVMRACQLSPSIMTFNAYINCLAECGLWQDALALVDPSRALGSPPALPPPLPPMAPNIETYNQVLKALERSGEWKIALQLLMHQLSHVAPSLKLGEPSAAAIRDERGRVIAPDAISYTTVLKACSREGRWRAALRVFYWMRQLRRGKEGVDRLAYTTAISACARAGEVGFAESLFEEAKREGVLPDLIMVNALLDACDKAGEWERAVDILTQLKETPFPSLRPDHRSFNSVISACSKNGQMDLAFSFTLEMQTYGFRPNEVTYHALVFAADDRLRPPDDATADVSAEELDNFLGDVYDSTSDAPDPVAYGAAIASCRRRGDWKQAFSILREMKGHGLTPTSFCYTATLQTLIAAAKSGRYTGDGEGEGGGEGAESGPFAHHSWWSHAVSLMEDMREDNVPPDKNMFATLIDLLDRLGHGDLALELYREAVDRSLLPSSSQKDEGGMLDLSRQPSALTRMALKHALHIALHGGPMPSSINTGDEELLTHARHFLRACNPPIRTHGTRHPHRLMIDRGDLIEFMQVRSRALRLPSRRRGGLAKRRARLVGTRREDSSSSSSSRGRDEGD</sequence>
<dbReference type="EMBL" id="CDMY01000336">
    <property type="protein sequence ID" value="CEM03124.1"/>
    <property type="molecule type" value="Genomic_DNA"/>
</dbReference>
<dbReference type="InterPro" id="IPR011990">
    <property type="entry name" value="TPR-like_helical_dom_sf"/>
</dbReference>
<feature type="repeat" description="PPR" evidence="2">
    <location>
        <begin position="204"/>
        <end position="238"/>
    </location>
</feature>
<dbReference type="InParanoid" id="A0A0G4EXP3"/>
<dbReference type="PANTHER" id="PTHR47447">
    <property type="entry name" value="OS03G0856100 PROTEIN"/>
    <property type="match status" value="1"/>
</dbReference>
<evidence type="ECO:0008006" key="6">
    <source>
        <dbReference type="Google" id="ProtNLM"/>
    </source>
</evidence>
<feature type="repeat" description="PPR" evidence="2">
    <location>
        <begin position="465"/>
        <end position="495"/>
    </location>
</feature>
<reference evidence="4 5" key="1">
    <citation type="submission" date="2014-11" db="EMBL/GenBank/DDBJ databases">
        <authorList>
            <person name="Zhu J."/>
            <person name="Qi W."/>
            <person name="Song R."/>
        </authorList>
    </citation>
    <scope>NUCLEOTIDE SEQUENCE [LARGE SCALE GENOMIC DNA]</scope>
</reference>
<name>A0A0G4EXP3_VITBC</name>
<dbReference type="Pfam" id="PF13812">
    <property type="entry name" value="PPR_3"/>
    <property type="match status" value="2"/>
</dbReference>
<gene>
    <name evidence="4" type="ORF">Vbra_21013</name>
</gene>
<dbReference type="OrthoDB" id="185373at2759"/>
<dbReference type="STRING" id="1169540.A0A0G4EXP3"/>
<feature type="region of interest" description="Disordered" evidence="3">
    <location>
        <begin position="884"/>
        <end position="919"/>
    </location>
</feature>
<dbReference type="VEuPathDB" id="CryptoDB:Vbra_21013"/>
<dbReference type="NCBIfam" id="TIGR00756">
    <property type="entry name" value="PPR"/>
    <property type="match status" value="6"/>
</dbReference>
<evidence type="ECO:0000313" key="4">
    <source>
        <dbReference type="EMBL" id="CEM03124.1"/>
    </source>
</evidence>
<evidence type="ECO:0000256" key="3">
    <source>
        <dbReference type="SAM" id="MobiDB-lite"/>
    </source>
</evidence>
<dbReference type="AlphaFoldDB" id="A0A0G4EXP3"/>
<dbReference type="Pfam" id="PF13041">
    <property type="entry name" value="PPR_2"/>
    <property type="match status" value="2"/>
</dbReference>
<proteinExistence type="predicted"/>
<feature type="repeat" description="PPR" evidence="2">
    <location>
        <begin position="657"/>
        <end position="691"/>
    </location>
</feature>
<dbReference type="OMA" id="KELCHAN"/>
<feature type="repeat" description="PPR" evidence="2">
    <location>
        <begin position="503"/>
        <end position="537"/>
    </location>
</feature>
<feature type="repeat" description="PPR" evidence="2">
    <location>
        <begin position="363"/>
        <end position="397"/>
    </location>
</feature>
<feature type="repeat" description="PPR" evidence="2">
    <location>
        <begin position="538"/>
        <end position="572"/>
    </location>
</feature>
<dbReference type="InterPro" id="IPR002885">
    <property type="entry name" value="PPR_rpt"/>
</dbReference>
<dbReference type="Pfam" id="PF01535">
    <property type="entry name" value="PPR"/>
    <property type="match status" value="3"/>
</dbReference>
<dbReference type="PANTHER" id="PTHR47447:SF24">
    <property type="entry name" value="PENTATRICOPEPTIDE REPEAT-CONTAINING PROTEIN"/>
    <property type="match status" value="1"/>
</dbReference>
<dbReference type="Gene3D" id="1.25.40.10">
    <property type="entry name" value="Tetratricopeptide repeat domain"/>
    <property type="match status" value="7"/>
</dbReference>
<feature type="repeat" description="PPR" evidence="2">
    <location>
        <begin position="137"/>
        <end position="171"/>
    </location>
</feature>
<feature type="compositionally biased region" description="Basic residues" evidence="3">
    <location>
        <begin position="884"/>
        <end position="897"/>
    </location>
</feature>
<dbReference type="PROSITE" id="PS51375">
    <property type="entry name" value="PPR"/>
    <property type="match status" value="8"/>
</dbReference>
<feature type="repeat" description="PPR" evidence="2">
    <location>
        <begin position="576"/>
        <end position="610"/>
    </location>
</feature>
<keyword evidence="5" id="KW-1185">Reference proteome</keyword>
<evidence type="ECO:0000256" key="2">
    <source>
        <dbReference type="PROSITE-ProRule" id="PRU00708"/>
    </source>
</evidence>